<feature type="signal peptide" evidence="1">
    <location>
        <begin position="1"/>
        <end position="18"/>
    </location>
</feature>
<protein>
    <recommendedName>
        <fullName evidence="2">LysM domain-containing protein</fullName>
    </recommendedName>
</protein>
<reference evidence="3" key="1">
    <citation type="submission" date="2021-01" db="EMBL/GenBank/DDBJ databases">
        <authorList>
            <person name="Corre E."/>
            <person name="Pelletier E."/>
            <person name="Niang G."/>
            <person name="Scheremetjew M."/>
            <person name="Finn R."/>
            <person name="Kale V."/>
            <person name="Holt S."/>
            <person name="Cochrane G."/>
            <person name="Meng A."/>
            <person name="Brown T."/>
            <person name="Cohen L."/>
        </authorList>
    </citation>
    <scope>NUCLEOTIDE SEQUENCE</scope>
    <source>
        <strain evidence="3">CCMP325</strain>
    </source>
</reference>
<dbReference type="InterPro" id="IPR036779">
    <property type="entry name" value="LysM_dom_sf"/>
</dbReference>
<proteinExistence type="predicted"/>
<name>A0A7S0I4X9_9CRYP</name>
<dbReference type="Pfam" id="PF01476">
    <property type="entry name" value="LysM"/>
    <property type="match status" value="2"/>
</dbReference>
<dbReference type="EMBL" id="HBEO01036786">
    <property type="protein sequence ID" value="CAD8510765.1"/>
    <property type="molecule type" value="Transcribed_RNA"/>
</dbReference>
<evidence type="ECO:0000313" key="3">
    <source>
        <dbReference type="EMBL" id="CAD8510765.1"/>
    </source>
</evidence>
<evidence type="ECO:0000259" key="2">
    <source>
        <dbReference type="PROSITE" id="PS51782"/>
    </source>
</evidence>
<gene>
    <name evidence="3" type="ORF">HPHI1048_LOCUS24939</name>
</gene>
<organism evidence="3">
    <name type="scientific">Hanusia phi</name>
    <dbReference type="NCBI Taxonomy" id="3032"/>
    <lineage>
        <taxon>Eukaryota</taxon>
        <taxon>Cryptophyceae</taxon>
        <taxon>Pyrenomonadales</taxon>
        <taxon>Geminigeraceae</taxon>
        <taxon>Hanusia</taxon>
    </lineage>
</organism>
<dbReference type="Gene3D" id="3.10.350.10">
    <property type="entry name" value="LysM domain"/>
    <property type="match status" value="1"/>
</dbReference>
<dbReference type="SUPFAM" id="SSF54106">
    <property type="entry name" value="LysM domain"/>
    <property type="match status" value="1"/>
</dbReference>
<dbReference type="SMART" id="SM00257">
    <property type="entry name" value="LysM"/>
    <property type="match status" value="2"/>
</dbReference>
<dbReference type="CDD" id="cd00118">
    <property type="entry name" value="LysM"/>
    <property type="match status" value="2"/>
</dbReference>
<sequence length="880" mass="96974">MKCLLLLLGLGLVSYGMGEGNFRAGAMSWRQLQGNEIELRLQSEWRRSFTGYTGNFSLNETTRAVIGDVVEISGQETPYIFWGDGTFSVIRLIVDTYSVDEDWMRGTTILTHDYPTPLDPSLSPWKVNFTGCCRDNRTVNNIGRAWTLVATVDVTTSKGLPQISSPLLLTITSTSSVNAPGTCAMPASFGSIGPCTVIRLSTTCGVDFTGEFLLEPDCQGGSTFTQPRLGTQATCQSSTSTNTWLQLFRDGTLQLTCAGNCPAFALYSFRFRMQEGSLYTQAELLVKIQQKQTCESISYGSQCLPGVTFSGIPSPSFIPNTFPGNGLQYDEQTQALVQAKTTVSGDDGNIIAYSGYPVHLSFNITNNWCQNDTGALVNDWQDPTCLTHDDVLIEYGTLPRANISFSSVQEDSIIDLLVTFENPLEVATPGQDFPISYAARQYFNTTAAASQAVARGFVKINQNLNEGAGGAGVFLWYKKFDPSLPRWSQPAISDIKISDSPEQEALLSLLGYQKVDGNLNEGTSGRKTFLWYRKNSGVMQYDQEVARQKGLRRGIVEIRIESSTTYPAFIPPTTDWEQVVGNLNSGTGSLSVLSFFVRRHNREIFETFVTWTPCSCDVGTRRICATPVLNGTVPRTDLRVRGSSRCVAVHVIPANLPTFILPSPSAMANIVHYISNQTSTKFGISTFAAWQQVEWQMVNAPSEMTMSAEQVSQCETSSQGQVGCRQRFRNVMWTPSWRDGGSNRTVCVRVYPVKTGCEIANQDFSELCFIAYVPRCLHAIQSGQHLQEIAALYGTSWLDLFSLNPTIRTPDKILDFQQIINIGHLYTVIPGDTFSRIASRFQTTILHLLSLNADIAQMDPTGNQLYAGQELCIISSCSSI</sequence>
<feature type="chain" id="PRO_5030605037" description="LysM domain-containing protein" evidence="1">
    <location>
        <begin position="19"/>
        <end position="880"/>
    </location>
</feature>
<dbReference type="PROSITE" id="PS51782">
    <property type="entry name" value="LYSM"/>
    <property type="match status" value="1"/>
</dbReference>
<dbReference type="AlphaFoldDB" id="A0A7S0I4X9"/>
<accession>A0A7S0I4X9</accession>
<dbReference type="Pfam" id="PF24907">
    <property type="entry name" value="SIBA-E_N"/>
    <property type="match status" value="1"/>
</dbReference>
<feature type="domain" description="LysM" evidence="2">
    <location>
        <begin position="824"/>
        <end position="873"/>
    </location>
</feature>
<dbReference type="InterPro" id="IPR056844">
    <property type="entry name" value="SibA-E_N"/>
</dbReference>
<evidence type="ECO:0000256" key="1">
    <source>
        <dbReference type="SAM" id="SignalP"/>
    </source>
</evidence>
<keyword evidence="1" id="KW-0732">Signal</keyword>
<dbReference type="InterPro" id="IPR018392">
    <property type="entry name" value="LysM"/>
</dbReference>
<dbReference type="Gene3D" id="2.100.10.50">
    <property type="match status" value="1"/>
</dbReference>